<dbReference type="Proteomes" id="UP000007151">
    <property type="component" value="Unassembled WGS sequence"/>
</dbReference>
<dbReference type="KEGG" id="dpl:KGM_212476B"/>
<gene>
    <name evidence="2" type="ORF">KGM_212476B</name>
</gene>
<evidence type="ECO:0000313" key="2">
    <source>
        <dbReference type="EMBL" id="OWR46536.1"/>
    </source>
</evidence>
<organism evidence="2 3">
    <name type="scientific">Danaus plexippus plexippus</name>
    <dbReference type="NCBI Taxonomy" id="278856"/>
    <lineage>
        <taxon>Eukaryota</taxon>
        <taxon>Metazoa</taxon>
        <taxon>Ecdysozoa</taxon>
        <taxon>Arthropoda</taxon>
        <taxon>Hexapoda</taxon>
        <taxon>Insecta</taxon>
        <taxon>Pterygota</taxon>
        <taxon>Neoptera</taxon>
        <taxon>Endopterygota</taxon>
        <taxon>Lepidoptera</taxon>
        <taxon>Glossata</taxon>
        <taxon>Ditrysia</taxon>
        <taxon>Papilionoidea</taxon>
        <taxon>Nymphalidae</taxon>
        <taxon>Danainae</taxon>
        <taxon>Danaini</taxon>
        <taxon>Danaina</taxon>
        <taxon>Danaus</taxon>
        <taxon>Danaus</taxon>
    </lineage>
</organism>
<reference evidence="2 3" key="1">
    <citation type="journal article" date="2011" name="Cell">
        <title>The monarch butterfly genome yields insights into long-distance migration.</title>
        <authorList>
            <person name="Zhan S."/>
            <person name="Merlin C."/>
            <person name="Boore J.L."/>
            <person name="Reppert S.M."/>
        </authorList>
    </citation>
    <scope>NUCLEOTIDE SEQUENCE [LARGE SCALE GENOMIC DNA]</scope>
    <source>
        <strain evidence="2">F-2</strain>
    </source>
</reference>
<dbReference type="InParanoid" id="A0A212EYG6"/>
<evidence type="ECO:0000256" key="1">
    <source>
        <dbReference type="SAM" id="Phobius"/>
    </source>
</evidence>
<name>A0A212EYG6_DANPL</name>
<proteinExistence type="predicted"/>
<evidence type="ECO:0000313" key="3">
    <source>
        <dbReference type="Proteomes" id="UP000007151"/>
    </source>
</evidence>
<dbReference type="AlphaFoldDB" id="A0A212EYG6"/>
<feature type="non-terminal residue" evidence="2">
    <location>
        <position position="1"/>
    </location>
</feature>
<protein>
    <submittedName>
        <fullName evidence="2">Uncharacterized protein</fullName>
    </submittedName>
</protein>
<accession>A0A212EYG6</accession>
<keyword evidence="3" id="KW-1185">Reference proteome</keyword>
<feature type="transmembrane region" description="Helical" evidence="1">
    <location>
        <begin position="6"/>
        <end position="23"/>
    </location>
</feature>
<keyword evidence="1" id="KW-0472">Membrane</keyword>
<keyword evidence="1" id="KW-1133">Transmembrane helix</keyword>
<keyword evidence="1" id="KW-0812">Transmembrane</keyword>
<comment type="caution">
    <text evidence="2">The sequence shown here is derived from an EMBL/GenBank/DDBJ whole genome shotgun (WGS) entry which is preliminary data.</text>
</comment>
<dbReference type="EMBL" id="AGBW02011512">
    <property type="protein sequence ID" value="OWR46536.1"/>
    <property type="molecule type" value="Genomic_DNA"/>
</dbReference>
<sequence>HKKSLSIFKCLINLIFFIIYTYFI</sequence>